<evidence type="ECO:0000313" key="4">
    <source>
        <dbReference type="Proteomes" id="UP000006431"/>
    </source>
</evidence>
<dbReference type="HOGENOM" id="CLU_395706_0_0_7"/>
<dbReference type="InterPro" id="IPR037522">
    <property type="entry name" value="HD_GYP_dom"/>
</dbReference>
<gene>
    <name evidence="3" type="ORF">SMGD1_2110</name>
</gene>
<comment type="caution">
    <text evidence="3">The sequence shown here is derived from an EMBL/GenBank/DDBJ whole genome shotgun (WGS) entry which is preliminary data.</text>
</comment>
<proteinExistence type="predicted"/>
<keyword evidence="4" id="KW-1185">Reference proteome</keyword>
<dbReference type="PROSITE" id="PS51832">
    <property type="entry name" value="HD_GYP"/>
    <property type="match status" value="1"/>
</dbReference>
<dbReference type="Gene3D" id="1.10.3210.10">
    <property type="entry name" value="Hypothetical protein af1432"/>
    <property type="match status" value="1"/>
</dbReference>
<dbReference type="PANTHER" id="PTHR45228">
    <property type="entry name" value="CYCLIC DI-GMP PHOSPHODIESTERASE TM_0186-RELATED"/>
    <property type="match status" value="1"/>
</dbReference>
<dbReference type="SMART" id="SM00471">
    <property type="entry name" value="HDc"/>
    <property type="match status" value="1"/>
</dbReference>
<sequence length="600" mass="68220">MLKKHDYKDRESNVVVVDIDEKSLNTLGQWPWPRIVVAKLIDKINNMNPSTIAIDIIFPEKDRTSPIEISTFYKSFFNIDTSLSEIPTKLQDNDIILSDILKKSKSVMSVYLSKNNISNNKCENIHSLDADVNQLELENSQHLLCNTSKLKTTSEYYGFINTTIDSDGILRRMPLLRNYNETIIPALSLATLLNIDADFKRVDDNNFELLSHKIKTDKHTNVLLNFYDSIWYKKISALAVLNDNLPKDMLTGKIILIGSSAAALHDQVVVTGGDKTVGVKVHVTAIDNILHDELLVQPIYFQQINSFISLLINILLFYLLVTKHNNLILFLFVITLVSSVVVTMVNFNHGVYISIGYLLAPFLIHFFVISVLYIIIDTYERRIFSEELNRSHVALLDSMVHVAEVHDIETGAHIIRTKKYIKLLAEHLYSKGIYTKLLSPNSIEMMYRTAPLHDLGKVGIADSILKKKGKLTSSEYEVMKTHSRLGGQIINNAILSYKENDFFVMAKNIAQYHHEKWDGSGYPEGLKGSNIPIEARLMAIADVYDALVSRRVYKEPFAYTKTIEIIIDGRGKHFDPVLVDAFLEIQGRFRDIAETYSDNS</sequence>
<accession>H1FXD7</accession>
<dbReference type="InterPro" id="IPR007890">
    <property type="entry name" value="CHASE2"/>
</dbReference>
<keyword evidence="1" id="KW-0812">Transmembrane</keyword>
<dbReference type="STRING" id="929558.SMGD1_2110"/>
<dbReference type="eggNOG" id="COG3437">
    <property type="taxonomic scope" value="Bacteria"/>
</dbReference>
<dbReference type="eggNOG" id="COG4252">
    <property type="taxonomic scope" value="Bacteria"/>
</dbReference>
<dbReference type="InterPro" id="IPR052020">
    <property type="entry name" value="Cyclic_di-GMP/3'3'-cGAMP_PDE"/>
</dbReference>
<feature type="transmembrane region" description="Helical" evidence="1">
    <location>
        <begin position="351"/>
        <end position="376"/>
    </location>
</feature>
<dbReference type="SMART" id="SM01080">
    <property type="entry name" value="CHASE2"/>
    <property type="match status" value="1"/>
</dbReference>
<evidence type="ECO:0000259" key="2">
    <source>
        <dbReference type="PROSITE" id="PS51832"/>
    </source>
</evidence>
<keyword evidence="1" id="KW-0472">Membrane</keyword>
<feature type="transmembrane region" description="Helical" evidence="1">
    <location>
        <begin position="327"/>
        <end position="345"/>
    </location>
</feature>
<dbReference type="PANTHER" id="PTHR45228:SF5">
    <property type="entry name" value="CYCLIC DI-GMP PHOSPHODIESTERASE VC_1348-RELATED"/>
    <property type="match status" value="1"/>
</dbReference>
<dbReference type="EMBL" id="AFRZ01000001">
    <property type="protein sequence ID" value="EHP30633.1"/>
    <property type="molecule type" value="Genomic_DNA"/>
</dbReference>
<name>B6BJB2_SULGG</name>
<protein>
    <submittedName>
        <fullName evidence="3">Membrane-intrinsic metal-dependent phosphohydrol ase (HD domain) containing CHASE2 sensory domain</fullName>
    </submittedName>
</protein>
<evidence type="ECO:0000313" key="3">
    <source>
        <dbReference type="EMBL" id="EHP30633.1"/>
    </source>
</evidence>
<evidence type="ECO:0000256" key="1">
    <source>
        <dbReference type="SAM" id="Phobius"/>
    </source>
</evidence>
<reference evidence="3 4" key="1">
    <citation type="journal article" date="2012" name="Proc. Natl. Acad. Sci. U.S.A.">
        <title>Genome and physiology of a model Epsilonproteobacterium responsible for sulfide detoxification in marine oxygen depletion zones.</title>
        <authorList>
            <person name="Grote J."/>
            <person name="Schott T."/>
            <person name="Bruckner C.G."/>
            <person name="Glockner F.O."/>
            <person name="Jost G."/>
            <person name="Teeling H."/>
            <person name="Labrenz M."/>
            <person name="Jurgens K."/>
        </authorList>
    </citation>
    <scope>NUCLEOTIDE SEQUENCE [LARGE SCALE GENOMIC DNA]</scope>
    <source>
        <strain evidence="3 4">GD1</strain>
    </source>
</reference>
<keyword evidence="1" id="KW-1133">Transmembrane helix</keyword>
<accession>B6BJB2</accession>
<dbReference type="AlphaFoldDB" id="B6BJB2"/>
<dbReference type="Proteomes" id="UP000006431">
    <property type="component" value="Unassembled WGS sequence"/>
</dbReference>
<feature type="transmembrane region" description="Helical" evidence="1">
    <location>
        <begin position="300"/>
        <end position="320"/>
    </location>
</feature>
<feature type="domain" description="HD-GYP" evidence="2">
    <location>
        <begin position="388"/>
        <end position="598"/>
    </location>
</feature>
<dbReference type="PATRIC" id="fig|929558.5.peg.2101"/>
<organism evidence="3 4">
    <name type="scientific">Sulfurimonas gotlandica (strain DSM 19862 / JCM 16533 / GD1)</name>
    <dbReference type="NCBI Taxonomy" id="929558"/>
    <lineage>
        <taxon>Bacteria</taxon>
        <taxon>Pseudomonadati</taxon>
        <taxon>Campylobacterota</taxon>
        <taxon>Epsilonproteobacteria</taxon>
        <taxon>Campylobacterales</taxon>
        <taxon>Sulfurimonadaceae</taxon>
        <taxon>Sulfurimonas</taxon>
    </lineage>
</organism>
<dbReference type="InterPro" id="IPR003607">
    <property type="entry name" value="HD/PDEase_dom"/>
</dbReference>
<dbReference type="Pfam" id="PF13487">
    <property type="entry name" value="HD_5"/>
    <property type="match status" value="1"/>
</dbReference>
<dbReference type="CDD" id="cd00077">
    <property type="entry name" value="HDc"/>
    <property type="match status" value="1"/>
</dbReference>
<dbReference type="SUPFAM" id="SSF109604">
    <property type="entry name" value="HD-domain/PDEase-like"/>
    <property type="match status" value="1"/>
</dbReference>
<dbReference type="Pfam" id="PF05226">
    <property type="entry name" value="CHASE2"/>
    <property type="match status" value="1"/>
</dbReference>